<feature type="compositionally biased region" description="Basic and acidic residues" evidence="1">
    <location>
        <begin position="48"/>
        <end position="63"/>
    </location>
</feature>
<proteinExistence type="predicted"/>
<gene>
    <name evidence="2" type="ORF">UFOPK3674_01417</name>
</gene>
<dbReference type="AlphaFoldDB" id="A0A6J7IW91"/>
<protein>
    <submittedName>
        <fullName evidence="2">Unannotated protein</fullName>
    </submittedName>
</protein>
<accession>A0A6J7IW91</accession>
<organism evidence="2">
    <name type="scientific">freshwater metagenome</name>
    <dbReference type="NCBI Taxonomy" id="449393"/>
    <lineage>
        <taxon>unclassified sequences</taxon>
        <taxon>metagenomes</taxon>
        <taxon>ecological metagenomes</taxon>
    </lineage>
</organism>
<name>A0A6J7IW91_9ZZZZ</name>
<dbReference type="EMBL" id="CAFBMX010000006">
    <property type="protein sequence ID" value="CAB4934991.1"/>
    <property type="molecule type" value="Genomic_DNA"/>
</dbReference>
<evidence type="ECO:0000256" key="1">
    <source>
        <dbReference type="SAM" id="MobiDB-lite"/>
    </source>
</evidence>
<sequence length="101" mass="10991">MSGADGDSPNDPREVLTNLPRSRPQRATARRTAARATPPAAPRQPRQPRADRRREPARPEPAPRRSIPAAGYAAPNARPGSADPLTQLEDLMRALIGRLPF</sequence>
<feature type="region of interest" description="Disordered" evidence="1">
    <location>
        <begin position="1"/>
        <end position="85"/>
    </location>
</feature>
<reference evidence="2" key="1">
    <citation type="submission" date="2020-05" db="EMBL/GenBank/DDBJ databases">
        <authorList>
            <person name="Chiriac C."/>
            <person name="Salcher M."/>
            <person name="Ghai R."/>
            <person name="Kavagutti S V."/>
        </authorList>
    </citation>
    <scope>NUCLEOTIDE SEQUENCE</scope>
</reference>
<evidence type="ECO:0000313" key="2">
    <source>
        <dbReference type="EMBL" id="CAB4934991.1"/>
    </source>
</evidence>